<dbReference type="AlphaFoldDB" id="A0A3T0T5A4"/>
<accession>A0A3T0T5A4</accession>
<organism evidence="1 2">
    <name type="scientific">Rathayibacter festucae DSM 15932</name>
    <dbReference type="NCBI Taxonomy" id="1328866"/>
    <lineage>
        <taxon>Bacteria</taxon>
        <taxon>Bacillati</taxon>
        <taxon>Actinomycetota</taxon>
        <taxon>Actinomycetes</taxon>
        <taxon>Micrococcales</taxon>
        <taxon>Microbacteriaceae</taxon>
        <taxon>Rathayibacter</taxon>
    </lineage>
</organism>
<dbReference type="KEGG" id="rfs:C1I64_18505"/>
<dbReference type="Proteomes" id="UP000285317">
    <property type="component" value="Chromosome"/>
</dbReference>
<gene>
    <name evidence="1" type="ORF">C1I64_18505</name>
</gene>
<protein>
    <submittedName>
        <fullName evidence="1">Cytotoxic translational repressor of toxin-antitoxin stability system</fullName>
    </submittedName>
</protein>
<name>A0A3T0T5A4_9MICO</name>
<evidence type="ECO:0000313" key="1">
    <source>
        <dbReference type="EMBL" id="AZZ53824.1"/>
    </source>
</evidence>
<sequence>MSRHPAPTREHHDDFCLTEKWTLVRGATGKPVRHHKTFELPLHDGRILRTRISKPVNRTAYGASIWAEILRSQLCVESSVFWACVQDGVLPDRGRPAAPASGGLPLSLMTQLVRTVGLEPSAAVRLSVAEATAAIAEHWARVSDEH</sequence>
<reference evidence="1 2" key="1">
    <citation type="submission" date="2018-03" db="EMBL/GenBank/DDBJ databases">
        <title>Bacteriophage NCPPB3778 and a type I-E CRISPR drive the evolution of the US Biological Select Agent, Rathayibacter toxicus.</title>
        <authorList>
            <person name="Davis E.W.II."/>
            <person name="Tabima J.F."/>
            <person name="Weisberg A.J."/>
            <person name="Dantas Lopes L."/>
            <person name="Wiseman M.S."/>
            <person name="Wiseman M.S."/>
            <person name="Pupko T."/>
            <person name="Belcher M.S."/>
            <person name="Sechler A.J."/>
            <person name="Tancos M.A."/>
            <person name="Schroeder B.K."/>
            <person name="Murray T.D."/>
            <person name="Luster D.G."/>
            <person name="Schneider W.L."/>
            <person name="Rogers E."/>
            <person name="Andreote F.D."/>
            <person name="Grunwald N.J."/>
            <person name="Putnam M.L."/>
            <person name="Chang J.H."/>
        </authorList>
    </citation>
    <scope>NUCLEOTIDE SEQUENCE [LARGE SCALE GENOMIC DNA]</scope>
    <source>
        <strain evidence="1 2">DSM 15932</strain>
    </source>
</reference>
<dbReference type="EMBL" id="CP028137">
    <property type="protein sequence ID" value="AZZ53824.1"/>
    <property type="molecule type" value="Genomic_DNA"/>
</dbReference>
<dbReference type="RefSeq" id="WP_127888217.1">
    <property type="nucleotide sequence ID" value="NZ_CP028137.1"/>
</dbReference>
<proteinExistence type="predicted"/>
<evidence type="ECO:0000313" key="2">
    <source>
        <dbReference type="Proteomes" id="UP000285317"/>
    </source>
</evidence>